<gene>
    <name evidence="5" type="ORF">FRACYDRAFT_195308</name>
</gene>
<organism evidence="5 6">
    <name type="scientific">Fragilariopsis cylindrus CCMP1102</name>
    <dbReference type="NCBI Taxonomy" id="635003"/>
    <lineage>
        <taxon>Eukaryota</taxon>
        <taxon>Sar</taxon>
        <taxon>Stramenopiles</taxon>
        <taxon>Ochrophyta</taxon>
        <taxon>Bacillariophyta</taxon>
        <taxon>Bacillariophyceae</taxon>
        <taxon>Bacillariophycidae</taxon>
        <taxon>Bacillariales</taxon>
        <taxon>Bacillariaceae</taxon>
        <taxon>Fragilariopsis</taxon>
    </lineage>
</organism>
<evidence type="ECO:0000259" key="4">
    <source>
        <dbReference type="PROSITE" id="PS50102"/>
    </source>
</evidence>
<protein>
    <submittedName>
        <fullName evidence="5">RRM_2-domain-containing protein</fullName>
    </submittedName>
</protein>
<dbReference type="OrthoDB" id="417481at2759"/>
<reference evidence="5 6" key="1">
    <citation type="submission" date="2016-09" db="EMBL/GenBank/DDBJ databases">
        <title>Extensive genetic diversity and differential bi-allelic expression allows diatom success in the polar Southern Ocean.</title>
        <authorList>
            <consortium name="DOE Joint Genome Institute"/>
            <person name="Mock T."/>
            <person name="Otillar R.P."/>
            <person name="Strauss J."/>
            <person name="Dupont C."/>
            <person name="Frickenhaus S."/>
            <person name="Maumus F."/>
            <person name="Mcmullan M."/>
            <person name="Sanges R."/>
            <person name="Schmutz J."/>
            <person name="Toseland A."/>
            <person name="Valas R."/>
            <person name="Veluchamy A."/>
            <person name="Ward B.J."/>
            <person name="Allen A."/>
            <person name="Barry K."/>
            <person name="Falciatore A."/>
            <person name="Ferrante M."/>
            <person name="Fortunato A.E."/>
            <person name="Gloeckner G."/>
            <person name="Gruber A."/>
            <person name="Hipkin R."/>
            <person name="Janech M."/>
            <person name="Kroth P."/>
            <person name="Leese F."/>
            <person name="Lindquist E."/>
            <person name="Lyon B.R."/>
            <person name="Martin J."/>
            <person name="Mayer C."/>
            <person name="Parker M."/>
            <person name="Quesneville H."/>
            <person name="Raymond J."/>
            <person name="Uhlig C."/>
            <person name="Valentin K.U."/>
            <person name="Worden A.Z."/>
            <person name="Armbrust E.V."/>
            <person name="Bowler C."/>
            <person name="Green B."/>
            <person name="Moulton V."/>
            <person name="Van Oosterhout C."/>
            <person name="Grigoriev I."/>
        </authorList>
    </citation>
    <scope>NUCLEOTIDE SEQUENCE [LARGE SCALE GENOMIC DNA]</scope>
    <source>
        <strain evidence="5 6">CCMP1102</strain>
    </source>
</reference>
<dbReference type="PROSITE" id="PS50102">
    <property type="entry name" value="RRM"/>
    <property type="match status" value="1"/>
</dbReference>
<dbReference type="Proteomes" id="UP000095751">
    <property type="component" value="Unassembled WGS sequence"/>
</dbReference>
<dbReference type="AlphaFoldDB" id="A0A1E7EUN7"/>
<dbReference type="Gene3D" id="3.30.70.330">
    <property type="match status" value="1"/>
</dbReference>
<evidence type="ECO:0000256" key="3">
    <source>
        <dbReference type="SAM" id="MobiDB-lite"/>
    </source>
</evidence>
<evidence type="ECO:0000313" key="6">
    <source>
        <dbReference type="Proteomes" id="UP000095751"/>
    </source>
</evidence>
<feature type="domain" description="RRM" evidence="4">
    <location>
        <begin position="5"/>
        <end position="103"/>
    </location>
</feature>
<dbReference type="PANTHER" id="PTHR23189">
    <property type="entry name" value="RNA RECOGNITION MOTIF-CONTAINING"/>
    <property type="match status" value="1"/>
</dbReference>
<evidence type="ECO:0000256" key="2">
    <source>
        <dbReference type="PROSITE-ProRule" id="PRU00176"/>
    </source>
</evidence>
<dbReference type="InterPro" id="IPR007201">
    <property type="entry name" value="Mei2-like_Rrm_C"/>
</dbReference>
<accession>A0A1E7EUN7</accession>
<dbReference type="InterPro" id="IPR035979">
    <property type="entry name" value="RBD_domain_sf"/>
</dbReference>
<feature type="region of interest" description="Disordered" evidence="3">
    <location>
        <begin position="120"/>
        <end position="139"/>
    </location>
</feature>
<sequence>MDTRTSLMVRNIPNKYTQQMLLSEFTENDHGPGVIDFFYLPIDFKNRCNRGYAFINFVDYQDILKFHRQYYGKHWRTFNSDKICDITYARIQGKAAMLKRFENSALMEKDEEYKPLVFVSNGPDKGTRLPFPQDSSRAS</sequence>
<dbReference type="EMBL" id="KV784375">
    <property type="protein sequence ID" value="OEU09514.1"/>
    <property type="molecule type" value="Genomic_DNA"/>
</dbReference>
<dbReference type="InParanoid" id="A0A1E7EUN7"/>
<evidence type="ECO:0000313" key="5">
    <source>
        <dbReference type="EMBL" id="OEU09514.1"/>
    </source>
</evidence>
<dbReference type="KEGG" id="fcy:FRACYDRAFT_195308"/>
<proteinExistence type="predicted"/>
<evidence type="ECO:0000256" key="1">
    <source>
        <dbReference type="ARBA" id="ARBA00022884"/>
    </source>
</evidence>
<keyword evidence="6" id="KW-1185">Reference proteome</keyword>
<dbReference type="InterPro" id="IPR000504">
    <property type="entry name" value="RRM_dom"/>
</dbReference>
<dbReference type="GO" id="GO:0003723">
    <property type="term" value="F:RNA binding"/>
    <property type="evidence" value="ECO:0007669"/>
    <property type="project" value="UniProtKB-UniRule"/>
</dbReference>
<keyword evidence="1 2" id="KW-0694">RNA-binding</keyword>
<name>A0A1E7EUN7_9STRA</name>
<dbReference type="SUPFAM" id="SSF54928">
    <property type="entry name" value="RNA-binding domain, RBD"/>
    <property type="match status" value="1"/>
</dbReference>
<dbReference type="InterPro" id="IPR012677">
    <property type="entry name" value="Nucleotide-bd_a/b_plait_sf"/>
</dbReference>
<dbReference type="Pfam" id="PF04059">
    <property type="entry name" value="RRM_2"/>
    <property type="match status" value="1"/>
</dbReference>